<gene>
    <name evidence="1" type="ORF">L486_07514</name>
</gene>
<evidence type="ECO:0000313" key="2">
    <source>
        <dbReference type="Proteomes" id="UP000092583"/>
    </source>
</evidence>
<name>A0A1B9IGQ1_9TREE</name>
<reference evidence="2" key="2">
    <citation type="submission" date="2013-12" db="EMBL/GenBank/DDBJ databases">
        <title>Evolution of pathogenesis and genome organization in the Tremellales.</title>
        <authorList>
            <person name="Cuomo C."/>
            <person name="Litvintseva A."/>
            <person name="Heitman J."/>
            <person name="Chen Y."/>
            <person name="Sun S."/>
            <person name="Springer D."/>
            <person name="Dromer F."/>
            <person name="Young S."/>
            <person name="Zeng Q."/>
            <person name="Chapman S."/>
            <person name="Gujja S."/>
            <person name="Saif S."/>
            <person name="Birren B."/>
        </authorList>
    </citation>
    <scope>NUCLEOTIDE SEQUENCE [LARGE SCALE GENOMIC DNA]</scope>
    <source>
        <strain evidence="2">CBS 10435</strain>
    </source>
</reference>
<dbReference type="AlphaFoldDB" id="A0A1B9IGQ1"/>
<evidence type="ECO:0000313" key="1">
    <source>
        <dbReference type="EMBL" id="OCF54859.1"/>
    </source>
</evidence>
<proteinExistence type="predicted"/>
<accession>A0A1B9IGQ1</accession>
<sequence length="64" mass="6871">MCLTEPLTSGHRHGFAVEGIGAAPVNMQGNGTYADDHKCECTKCKCQTKTKNKICSLCSKESHA</sequence>
<dbReference type="EMBL" id="KI669468">
    <property type="protein sequence ID" value="OCF54859.1"/>
    <property type="molecule type" value="Genomic_DNA"/>
</dbReference>
<keyword evidence="2" id="KW-1185">Reference proteome</keyword>
<organism evidence="1 2">
    <name type="scientific">Kwoniella mangroviensis CBS 10435</name>
    <dbReference type="NCBI Taxonomy" id="1331196"/>
    <lineage>
        <taxon>Eukaryota</taxon>
        <taxon>Fungi</taxon>
        <taxon>Dikarya</taxon>
        <taxon>Basidiomycota</taxon>
        <taxon>Agaricomycotina</taxon>
        <taxon>Tremellomycetes</taxon>
        <taxon>Tremellales</taxon>
        <taxon>Cryptococcaceae</taxon>
        <taxon>Kwoniella</taxon>
    </lineage>
</organism>
<dbReference type="Proteomes" id="UP000092583">
    <property type="component" value="Unassembled WGS sequence"/>
</dbReference>
<reference evidence="1 2" key="1">
    <citation type="submission" date="2013-07" db="EMBL/GenBank/DDBJ databases">
        <title>The Genome Sequence of Kwoniella mangroviensis CBS10435.</title>
        <authorList>
            <consortium name="The Broad Institute Genome Sequencing Platform"/>
            <person name="Cuomo C."/>
            <person name="Litvintseva A."/>
            <person name="Chen Y."/>
            <person name="Heitman J."/>
            <person name="Sun S."/>
            <person name="Springer D."/>
            <person name="Dromer F."/>
            <person name="Young S.K."/>
            <person name="Zeng Q."/>
            <person name="Gargeya S."/>
            <person name="Fitzgerald M."/>
            <person name="Abouelleil A."/>
            <person name="Alvarado L."/>
            <person name="Berlin A.M."/>
            <person name="Chapman S.B."/>
            <person name="Dewar J."/>
            <person name="Goldberg J."/>
            <person name="Griggs A."/>
            <person name="Gujja S."/>
            <person name="Hansen M."/>
            <person name="Howarth C."/>
            <person name="Imamovic A."/>
            <person name="Larimer J."/>
            <person name="McCowan C."/>
            <person name="Murphy C."/>
            <person name="Pearson M."/>
            <person name="Priest M."/>
            <person name="Roberts A."/>
            <person name="Saif S."/>
            <person name="Shea T."/>
            <person name="Sykes S."/>
            <person name="Wortman J."/>
            <person name="Nusbaum C."/>
            <person name="Birren B."/>
        </authorList>
    </citation>
    <scope>NUCLEOTIDE SEQUENCE [LARGE SCALE GENOMIC DNA]</scope>
    <source>
        <strain evidence="1 2">CBS 10435</strain>
    </source>
</reference>
<protein>
    <submittedName>
        <fullName evidence="1">Uncharacterized protein</fullName>
    </submittedName>
</protein>